<reference evidence="2" key="2">
    <citation type="journal article" date="2023" name="IMA Fungus">
        <title>Comparative genomic study of the Penicillium genus elucidates a diverse pangenome and 15 lateral gene transfer events.</title>
        <authorList>
            <person name="Petersen C."/>
            <person name="Sorensen T."/>
            <person name="Nielsen M.R."/>
            <person name="Sondergaard T.E."/>
            <person name="Sorensen J.L."/>
            <person name="Fitzpatrick D.A."/>
            <person name="Frisvad J.C."/>
            <person name="Nielsen K.L."/>
        </authorList>
    </citation>
    <scope>NUCLEOTIDE SEQUENCE</scope>
    <source>
        <strain evidence="2">IBT 26290</strain>
    </source>
</reference>
<name>A0A9W9LJJ7_9EURO</name>
<organism evidence="2 3">
    <name type="scientific">Penicillium canariense</name>
    <dbReference type="NCBI Taxonomy" id="189055"/>
    <lineage>
        <taxon>Eukaryota</taxon>
        <taxon>Fungi</taxon>
        <taxon>Dikarya</taxon>
        <taxon>Ascomycota</taxon>
        <taxon>Pezizomycotina</taxon>
        <taxon>Eurotiomycetes</taxon>
        <taxon>Eurotiomycetidae</taxon>
        <taxon>Eurotiales</taxon>
        <taxon>Aspergillaceae</taxon>
        <taxon>Penicillium</taxon>
    </lineage>
</organism>
<protein>
    <submittedName>
        <fullName evidence="2">Uncharacterized protein</fullName>
    </submittedName>
</protein>
<keyword evidence="3" id="KW-1185">Reference proteome</keyword>
<accession>A0A9W9LJJ7</accession>
<evidence type="ECO:0000256" key="1">
    <source>
        <dbReference type="SAM" id="MobiDB-lite"/>
    </source>
</evidence>
<dbReference type="OrthoDB" id="4838614at2759"/>
<feature type="region of interest" description="Disordered" evidence="1">
    <location>
        <begin position="238"/>
        <end position="272"/>
    </location>
</feature>
<feature type="compositionally biased region" description="Low complexity" evidence="1">
    <location>
        <begin position="60"/>
        <end position="69"/>
    </location>
</feature>
<feature type="compositionally biased region" description="Basic and acidic residues" evidence="1">
    <location>
        <begin position="45"/>
        <end position="59"/>
    </location>
</feature>
<evidence type="ECO:0000313" key="3">
    <source>
        <dbReference type="Proteomes" id="UP001149163"/>
    </source>
</evidence>
<gene>
    <name evidence="2" type="ORF">N7482_006637</name>
</gene>
<dbReference type="GeneID" id="81427938"/>
<proteinExistence type="predicted"/>
<dbReference type="Proteomes" id="UP001149163">
    <property type="component" value="Unassembled WGS sequence"/>
</dbReference>
<evidence type="ECO:0000313" key="2">
    <source>
        <dbReference type="EMBL" id="KAJ5159633.1"/>
    </source>
</evidence>
<sequence>MSNNRQDTFSRIPWMHDQPSKLPVVRRVPTLGMAQQSATPASPKDNAKAQSTEKVRERVPASVSSSYASEAEDDSDSEVMDILDDQLQIMLIPASAASCKDTSIHFLLDVADDIEGHLEEVSRLKRWGHFNEAIEYFAAHLEVHLDLPLVVLEYVDLLLEQGSYQQLVPFISNQQLNPPQSQKCLPLSSEENGPDLYQLHSELLGLRMRLPFESLSVEDLEVLQTDSFNEYLDKRANSRHVDHPQSDRGIPFDSTEVSLYDPSKSALMQTSD</sequence>
<comment type="caution">
    <text evidence="2">The sequence shown here is derived from an EMBL/GenBank/DDBJ whole genome shotgun (WGS) entry which is preliminary data.</text>
</comment>
<feature type="region of interest" description="Disordered" evidence="1">
    <location>
        <begin position="28"/>
        <end position="77"/>
    </location>
</feature>
<dbReference type="AlphaFoldDB" id="A0A9W9LJJ7"/>
<dbReference type="EMBL" id="JAPQKN010000004">
    <property type="protein sequence ID" value="KAJ5159633.1"/>
    <property type="molecule type" value="Genomic_DNA"/>
</dbReference>
<dbReference type="RefSeq" id="XP_056541191.1">
    <property type="nucleotide sequence ID" value="XM_056688762.1"/>
</dbReference>
<reference evidence="2" key="1">
    <citation type="submission" date="2022-11" db="EMBL/GenBank/DDBJ databases">
        <authorList>
            <person name="Petersen C."/>
        </authorList>
    </citation>
    <scope>NUCLEOTIDE SEQUENCE</scope>
    <source>
        <strain evidence="2">IBT 26290</strain>
    </source>
</reference>